<dbReference type="PANTHER" id="PTHR43569">
    <property type="entry name" value="AMIDOHYDROLASE"/>
    <property type="match status" value="1"/>
</dbReference>
<dbReference type="GO" id="GO:0016787">
    <property type="term" value="F:hydrolase activity"/>
    <property type="evidence" value="ECO:0007669"/>
    <property type="project" value="UniProtKB-KW"/>
</dbReference>
<sequence length="291" mass="33328">MKKYSGAWIDSHIHFFALSEGRYDWLKPANAPFWPDKKVIAKHTTEHMLYRASLGRLGGFVHVEAGFDNERPWREIAFLERHCTLPFRSIGCIDLTGNHVGSHIDKLNNYRSVRGLRHILDDEAEALLRTPKVKWGLHHTASQGLSFEAQLNLADSNAVRALLTVLEQTPTLNVAINHAAIAPIEVNSFAFKTWRQNICDLNETKQVTFKFSGLEMQDRCWQWQRASYIFEALTESIGADRIMFASNYPLCQWRMPYAALWQGFSNMITPLSEEQKAALLYGNAKQWYGIA</sequence>
<evidence type="ECO:0000313" key="4">
    <source>
        <dbReference type="Proteomes" id="UP000264779"/>
    </source>
</evidence>
<dbReference type="Proteomes" id="UP000264779">
    <property type="component" value="Unassembled WGS sequence"/>
</dbReference>
<dbReference type="Gene3D" id="3.20.20.140">
    <property type="entry name" value="Metal-dependent hydrolases"/>
    <property type="match status" value="1"/>
</dbReference>
<evidence type="ECO:0000256" key="1">
    <source>
        <dbReference type="ARBA" id="ARBA00038310"/>
    </source>
</evidence>
<keyword evidence="3" id="KW-0378">Hydrolase</keyword>
<protein>
    <submittedName>
        <fullName evidence="3">Amidohydrolase</fullName>
    </submittedName>
</protein>
<evidence type="ECO:0000313" key="3">
    <source>
        <dbReference type="EMBL" id="HBU50026.1"/>
    </source>
</evidence>
<feature type="domain" description="Amidohydrolase-related" evidence="2">
    <location>
        <begin position="9"/>
        <end position="290"/>
    </location>
</feature>
<organism evidence="3 4">
    <name type="scientific">Alteromonas australica</name>
    <dbReference type="NCBI Taxonomy" id="589873"/>
    <lineage>
        <taxon>Bacteria</taxon>
        <taxon>Pseudomonadati</taxon>
        <taxon>Pseudomonadota</taxon>
        <taxon>Gammaproteobacteria</taxon>
        <taxon>Alteromonadales</taxon>
        <taxon>Alteromonadaceae</taxon>
        <taxon>Alteromonas/Salinimonas group</taxon>
        <taxon>Alteromonas</taxon>
    </lineage>
</organism>
<accession>A0A358DUU9</accession>
<dbReference type="InterPro" id="IPR032466">
    <property type="entry name" value="Metal_Hydrolase"/>
</dbReference>
<dbReference type="SUPFAM" id="SSF51556">
    <property type="entry name" value="Metallo-dependent hydrolases"/>
    <property type="match status" value="1"/>
</dbReference>
<proteinExistence type="inferred from homology"/>
<dbReference type="InterPro" id="IPR006680">
    <property type="entry name" value="Amidohydro-rel"/>
</dbReference>
<comment type="similarity">
    <text evidence="1">Belongs to the metallo-dependent hydrolases superfamily.</text>
</comment>
<dbReference type="InterPro" id="IPR052350">
    <property type="entry name" value="Metallo-dep_Lactonases"/>
</dbReference>
<dbReference type="PANTHER" id="PTHR43569:SF2">
    <property type="entry name" value="AMIDOHYDROLASE-RELATED DOMAIN-CONTAINING PROTEIN"/>
    <property type="match status" value="1"/>
</dbReference>
<comment type="caution">
    <text evidence="3">The sequence shown here is derived from an EMBL/GenBank/DDBJ whole genome shotgun (WGS) entry which is preliminary data.</text>
</comment>
<name>A0A358DUU9_9ALTE</name>
<gene>
    <name evidence="3" type="ORF">DEB45_02095</name>
</gene>
<dbReference type="EMBL" id="DONK01000030">
    <property type="protein sequence ID" value="HBU50026.1"/>
    <property type="molecule type" value="Genomic_DNA"/>
</dbReference>
<reference evidence="3 4" key="1">
    <citation type="journal article" date="2018" name="Nat. Biotechnol.">
        <title>A standardized bacterial taxonomy based on genome phylogeny substantially revises the tree of life.</title>
        <authorList>
            <person name="Parks D.H."/>
            <person name="Chuvochina M."/>
            <person name="Waite D.W."/>
            <person name="Rinke C."/>
            <person name="Skarshewski A."/>
            <person name="Chaumeil P.A."/>
            <person name="Hugenholtz P."/>
        </authorList>
    </citation>
    <scope>NUCLEOTIDE SEQUENCE [LARGE SCALE GENOMIC DNA]</scope>
    <source>
        <strain evidence="3">UBA11621</strain>
    </source>
</reference>
<evidence type="ECO:0000259" key="2">
    <source>
        <dbReference type="Pfam" id="PF04909"/>
    </source>
</evidence>
<dbReference type="Pfam" id="PF04909">
    <property type="entry name" value="Amidohydro_2"/>
    <property type="match status" value="1"/>
</dbReference>
<dbReference type="AlphaFoldDB" id="A0A358DUU9"/>